<dbReference type="EMBL" id="CQPA01000018">
    <property type="protein sequence ID" value="CNU33318.1"/>
    <property type="molecule type" value="Genomic_DNA"/>
</dbReference>
<gene>
    <name evidence="1" type="ORF">ERS008198_02517</name>
</gene>
<dbReference type="Proteomes" id="UP000041314">
    <property type="component" value="Unassembled WGS sequence"/>
</dbReference>
<name>A0A655CWI7_SALET</name>
<protein>
    <submittedName>
        <fullName evidence="1">Uncharacterized protein</fullName>
    </submittedName>
</protein>
<organism evidence="1 2">
    <name type="scientific">Salmonella enterica subsp. enterica serovar Bovismorbificans</name>
    <dbReference type="NCBI Taxonomy" id="58097"/>
    <lineage>
        <taxon>Bacteria</taxon>
        <taxon>Pseudomonadati</taxon>
        <taxon>Pseudomonadota</taxon>
        <taxon>Gammaproteobacteria</taxon>
        <taxon>Enterobacterales</taxon>
        <taxon>Enterobacteriaceae</taxon>
        <taxon>Salmonella</taxon>
    </lineage>
</organism>
<proteinExistence type="predicted"/>
<dbReference type="AlphaFoldDB" id="A0A655CWI7"/>
<evidence type="ECO:0000313" key="2">
    <source>
        <dbReference type="Proteomes" id="UP000041314"/>
    </source>
</evidence>
<accession>A0A655CWI7</accession>
<evidence type="ECO:0000313" key="1">
    <source>
        <dbReference type="EMBL" id="CNU33318.1"/>
    </source>
</evidence>
<reference evidence="1 2" key="1">
    <citation type="submission" date="2015-03" db="EMBL/GenBank/DDBJ databases">
        <authorList>
            <consortium name="Pathogen Informatics"/>
        </authorList>
    </citation>
    <scope>NUCLEOTIDE SEQUENCE [LARGE SCALE GENOMIC DNA]</scope>
    <source>
        <strain evidence="1 2">A1104</strain>
    </source>
</reference>
<sequence length="61" mass="7139">MRRVGELPLDRLPVVIDIDPDNFITRHHDVIHADLFQIENRQQHILIAARDLRTGFMHDSA</sequence>